<feature type="region of interest" description="Disordered" evidence="1">
    <location>
        <begin position="19"/>
        <end position="51"/>
    </location>
</feature>
<feature type="chain" id="PRO_5007555801" description="Conjugal transfer protein" evidence="2">
    <location>
        <begin position="21"/>
        <end position="331"/>
    </location>
</feature>
<dbReference type="Proteomes" id="UP000075636">
    <property type="component" value="Unassembled WGS sequence"/>
</dbReference>
<dbReference type="RefSeq" id="WP_062106621.1">
    <property type="nucleotide sequence ID" value="NZ_LHZR01000092.1"/>
</dbReference>
<evidence type="ECO:0000313" key="3">
    <source>
        <dbReference type="EMBL" id="KXV49661.1"/>
    </source>
</evidence>
<evidence type="ECO:0000313" key="4">
    <source>
        <dbReference type="Proteomes" id="UP000075636"/>
    </source>
</evidence>
<dbReference type="PATRIC" id="fig|318683.6.peg.3344"/>
<dbReference type="EMBL" id="LHZR01000092">
    <property type="protein sequence ID" value="KXV49661.1"/>
    <property type="molecule type" value="Genomic_DNA"/>
</dbReference>
<sequence>MKNTALFLAALTASVATAHAQSPRINPTVQNPYGSSAAPASSTPSAVNPAPAQAEASPVVIPQTNGAAPTPVNAIKNCVPLMMPQGVTREFNASVNVSAHLVFPLPIAWAHVATSAWTEDHHGNDLWVRPMQSTSLADTVGLTVAMTDGRRFDFTVKSVQTPTSSCYLVIPYPFIAPNAGSWTPEQLAQARQAAAEMQRKRVAQAAAARRAEAQHHAEEEAAYQQRFDAMKAQVMQQAEDRIKQFQMALHTNYYWPNHDLITAVYDDGQTTYVRVARTGFGVPVINGKHEGQSVALQYDYDDLTGVYIIPGLFDKLTVTLGTNQIKVERRG</sequence>
<keyword evidence="2" id="KW-0732">Signal</keyword>
<protein>
    <recommendedName>
        <fullName evidence="5">Conjugal transfer protein</fullName>
    </recommendedName>
</protein>
<organism evidence="3 4">
    <name type="scientific">Gluconobacter albidus</name>
    <dbReference type="NCBI Taxonomy" id="318683"/>
    <lineage>
        <taxon>Bacteria</taxon>
        <taxon>Pseudomonadati</taxon>
        <taxon>Pseudomonadota</taxon>
        <taxon>Alphaproteobacteria</taxon>
        <taxon>Acetobacterales</taxon>
        <taxon>Acetobacteraceae</taxon>
        <taxon>Gluconobacter</taxon>
    </lineage>
</organism>
<dbReference type="InterPro" id="IPR038161">
    <property type="entry name" value="VirB9/CagX/TrbG_C_sf"/>
</dbReference>
<dbReference type="Gene3D" id="2.60.40.2500">
    <property type="match status" value="1"/>
</dbReference>
<evidence type="ECO:0000256" key="1">
    <source>
        <dbReference type="SAM" id="MobiDB-lite"/>
    </source>
</evidence>
<dbReference type="AlphaFoldDB" id="A0A149TLK7"/>
<feature type="signal peptide" evidence="2">
    <location>
        <begin position="1"/>
        <end position="20"/>
    </location>
</feature>
<feature type="compositionally biased region" description="Low complexity" evidence="1">
    <location>
        <begin position="32"/>
        <end position="51"/>
    </location>
</feature>
<accession>A0A149TLK7</accession>
<dbReference type="InterPro" id="IPR033645">
    <property type="entry name" value="VirB9/CagX/TrbG_C"/>
</dbReference>
<comment type="caution">
    <text evidence="3">The sequence shown here is derived from an EMBL/GenBank/DDBJ whole genome shotgun (WGS) entry which is preliminary data.</text>
</comment>
<dbReference type="CDD" id="cd06911">
    <property type="entry name" value="VirB9_CagX_TrbG"/>
    <property type="match status" value="1"/>
</dbReference>
<reference evidence="3 4" key="1">
    <citation type="submission" date="2015-06" db="EMBL/GenBank/DDBJ databases">
        <title>Improved classification and identification of acetic acid bacteria using matrix-assisted laser desorption/ionization time-of-flight mass spectrometry; Gluconobacter nephelii and Gluconobacter uchimurae are later heterotypic synonyms of Gluconobacter japonicus and Gluconobacter oxydans, respectively.</title>
        <authorList>
            <person name="Li L."/>
            <person name="Cleenwerck I."/>
            <person name="De Vuyst L."/>
            <person name="Vandamme P."/>
        </authorList>
    </citation>
    <scope>NUCLEOTIDE SEQUENCE [LARGE SCALE GENOMIC DNA]</scope>
    <source>
        <strain evidence="3 4">LMG 1768</strain>
    </source>
</reference>
<evidence type="ECO:0008006" key="5">
    <source>
        <dbReference type="Google" id="ProtNLM"/>
    </source>
</evidence>
<name>A0A149TLK7_9PROT</name>
<proteinExistence type="predicted"/>
<dbReference type="OrthoDB" id="9773431at2"/>
<gene>
    <name evidence="3" type="ORF">AD945_03780</name>
</gene>
<evidence type="ECO:0000256" key="2">
    <source>
        <dbReference type="SAM" id="SignalP"/>
    </source>
</evidence>